<feature type="transmembrane region" description="Helical" evidence="2">
    <location>
        <begin position="514"/>
        <end position="530"/>
    </location>
</feature>
<feature type="compositionally biased region" description="Polar residues" evidence="1">
    <location>
        <begin position="1"/>
        <end position="28"/>
    </location>
</feature>
<feature type="region of interest" description="Disordered" evidence="1">
    <location>
        <begin position="1"/>
        <end position="35"/>
    </location>
</feature>
<name>A0A210QRS7_MIZYE</name>
<evidence type="ECO:0000256" key="1">
    <source>
        <dbReference type="SAM" id="MobiDB-lite"/>
    </source>
</evidence>
<keyword evidence="2" id="KW-1133">Transmembrane helix</keyword>
<evidence type="ECO:0000256" key="2">
    <source>
        <dbReference type="SAM" id="Phobius"/>
    </source>
</evidence>
<dbReference type="AlphaFoldDB" id="A0A210QRS7"/>
<feature type="transmembrane region" description="Helical" evidence="2">
    <location>
        <begin position="491"/>
        <end position="508"/>
    </location>
</feature>
<feature type="region of interest" description="Disordered" evidence="1">
    <location>
        <begin position="872"/>
        <end position="935"/>
    </location>
</feature>
<dbReference type="EMBL" id="NEDP02002263">
    <property type="protein sequence ID" value="OWF51434.1"/>
    <property type="molecule type" value="Genomic_DNA"/>
</dbReference>
<accession>A0A210QRS7</accession>
<dbReference type="Proteomes" id="UP000242188">
    <property type="component" value="Unassembled WGS sequence"/>
</dbReference>
<evidence type="ECO:0000313" key="4">
    <source>
        <dbReference type="Proteomes" id="UP000242188"/>
    </source>
</evidence>
<evidence type="ECO:0000313" key="3">
    <source>
        <dbReference type="EMBL" id="OWF51434.1"/>
    </source>
</evidence>
<feature type="transmembrane region" description="Helical" evidence="2">
    <location>
        <begin position="585"/>
        <end position="605"/>
    </location>
</feature>
<feature type="transmembrane region" description="Helical" evidence="2">
    <location>
        <begin position="769"/>
        <end position="787"/>
    </location>
</feature>
<feature type="compositionally biased region" description="Basic and acidic residues" evidence="1">
    <location>
        <begin position="872"/>
        <end position="885"/>
    </location>
</feature>
<feature type="transmembrane region" description="Helical" evidence="2">
    <location>
        <begin position="611"/>
        <end position="640"/>
    </location>
</feature>
<keyword evidence="2" id="KW-0472">Membrane</keyword>
<dbReference type="OrthoDB" id="6112511at2759"/>
<keyword evidence="2" id="KW-0812">Transmembrane</keyword>
<gene>
    <name evidence="3" type="ORF">KP79_PYT11140</name>
</gene>
<organism evidence="3 4">
    <name type="scientific">Mizuhopecten yessoensis</name>
    <name type="common">Japanese scallop</name>
    <name type="synonym">Patinopecten yessoensis</name>
    <dbReference type="NCBI Taxonomy" id="6573"/>
    <lineage>
        <taxon>Eukaryota</taxon>
        <taxon>Metazoa</taxon>
        <taxon>Spiralia</taxon>
        <taxon>Lophotrochozoa</taxon>
        <taxon>Mollusca</taxon>
        <taxon>Bivalvia</taxon>
        <taxon>Autobranchia</taxon>
        <taxon>Pteriomorphia</taxon>
        <taxon>Pectinida</taxon>
        <taxon>Pectinoidea</taxon>
        <taxon>Pectinidae</taxon>
        <taxon>Mizuhopecten</taxon>
    </lineage>
</organism>
<reference evidence="3 4" key="1">
    <citation type="journal article" date="2017" name="Nat. Ecol. Evol.">
        <title>Scallop genome provides insights into evolution of bilaterian karyotype and development.</title>
        <authorList>
            <person name="Wang S."/>
            <person name="Zhang J."/>
            <person name="Jiao W."/>
            <person name="Li J."/>
            <person name="Xun X."/>
            <person name="Sun Y."/>
            <person name="Guo X."/>
            <person name="Huan P."/>
            <person name="Dong B."/>
            <person name="Zhang L."/>
            <person name="Hu X."/>
            <person name="Sun X."/>
            <person name="Wang J."/>
            <person name="Zhao C."/>
            <person name="Wang Y."/>
            <person name="Wang D."/>
            <person name="Huang X."/>
            <person name="Wang R."/>
            <person name="Lv J."/>
            <person name="Li Y."/>
            <person name="Zhang Z."/>
            <person name="Liu B."/>
            <person name="Lu W."/>
            <person name="Hui Y."/>
            <person name="Liang J."/>
            <person name="Zhou Z."/>
            <person name="Hou R."/>
            <person name="Li X."/>
            <person name="Liu Y."/>
            <person name="Li H."/>
            <person name="Ning X."/>
            <person name="Lin Y."/>
            <person name="Zhao L."/>
            <person name="Xing Q."/>
            <person name="Dou J."/>
            <person name="Li Y."/>
            <person name="Mao J."/>
            <person name="Guo H."/>
            <person name="Dou H."/>
            <person name="Li T."/>
            <person name="Mu C."/>
            <person name="Jiang W."/>
            <person name="Fu Q."/>
            <person name="Fu X."/>
            <person name="Miao Y."/>
            <person name="Liu J."/>
            <person name="Yu Q."/>
            <person name="Li R."/>
            <person name="Liao H."/>
            <person name="Li X."/>
            <person name="Kong Y."/>
            <person name="Jiang Z."/>
            <person name="Chourrout D."/>
            <person name="Li R."/>
            <person name="Bao Z."/>
        </authorList>
    </citation>
    <scope>NUCLEOTIDE SEQUENCE [LARGE SCALE GENOMIC DNA]</scope>
    <source>
        <strain evidence="3 4">PY_sf001</strain>
    </source>
</reference>
<protein>
    <submittedName>
        <fullName evidence="3">Uncharacterized protein</fullName>
    </submittedName>
</protein>
<feature type="compositionally biased region" description="Basic and acidic residues" evidence="1">
    <location>
        <begin position="911"/>
        <end position="934"/>
    </location>
</feature>
<feature type="transmembrane region" description="Helical" evidence="2">
    <location>
        <begin position="363"/>
        <end position="391"/>
    </location>
</feature>
<feature type="transmembrane region" description="Helical" evidence="2">
    <location>
        <begin position="208"/>
        <end position="231"/>
    </location>
</feature>
<sequence>MNATDFGPSTPQSSQGGNDTVFEPNSTMADHPLGSSRSDNNCSIFIDKTSEDLEQALVVGSNMLFMIFSFRNDSRTIPISVDTPQPLTWVHVSGNHGKGLFWLRQDFEMLSLTSLSYGVDNLEIYMSDSPEGCLSTTPASEIAQDVKDLVLNNLASDPMTNISWIGSEICNARFRFREHETGTEVYFVCCKKDAFFKTTCYELKRNKWMNVLLLCILVLPFIALMFAPLLIPVDLFQDGKADVFFQHKVSSQFQIRVTKQSSPDRTSKPPLEISKTYFKDMPRFCSTIATLNDNLTYDCTLEKISFYVDRDNLIGKDTDPFGPLTMLYTLLSRYELRRHSFGEGNSFREYMTILYGKILNTGYLLLIITLVNIPIIVKLIFFIIQVIPAWYITNSLENLDLNSNLIQYSSFGVSIIPRLELYLIYLVLIGLFVLVQFFKIRGTHRVDIVIEILKQCLRDSRKRRIKLAFQTLYKACRFSIIQCIMKGWHRAFVYLVLFLPFVVFNFVFYLLPTVNLVCSIPIYLFFYVLSNKCGCLSRSRCVRAIAKCVSDWLGLNPIFLNQTDGEDVDDSDSVRHKPCSPADTFIILILVFSLPVLIFVVLDSLSFYIDIIIYVLIGLLLNASVTTTYVILSLMLVFYIRDLFDNVTNRYVKFNNTIIGDAMTKTREDVLKVSLLNENLQKNTAFQLINETPLGEPDAQKESNSPIDNFKLSHEAGVLLWRTKRLIFFLDRKDTPYIPKKFFTETCVMDCVGTPGPLGENLWAVTIDILRIFVFLFFILLVALAFSEETESPGTNQTLTVIAGGLVPWLLRKVLQVPTEKGVDVENLHFREVFNNAIRKYEETWTVADIDIASVKVSEDQTLNEMEVIRSEDRDMTHDSHEMPECLKPSSTSRELSIEAIENVPSSSRSPKADSLEHKEERTTGQSSFKHDHLVVLVNKKSTRSQVV</sequence>
<feature type="transmembrane region" description="Helical" evidence="2">
    <location>
        <begin position="411"/>
        <end position="435"/>
    </location>
</feature>
<proteinExistence type="predicted"/>
<keyword evidence="4" id="KW-1185">Reference proteome</keyword>
<comment type="caution">
    <text evidence="3">The sequence shown here is derived from an EMBL/GenBank/DDBJ whole genome shotgun (WGS) entry which is preliminary data.</text>
</comment>